<proteinExistence type="predicted"/>
<evidence type="ECO:0000256" key="2">
    <source>
        <dbReference type="ARBA" id="ARBA00022840"/>
    </source>
</evidence>
<dbReference type="Gene3D" id="3.40.50.300">
    <property type="entry name" value="P-loop containing nucleotide triphosphate hydrolases"/>
    <property type="match status" value="2"/>
</dbReference>
<dbReference type="HOGENOM" id="CLU_024742_3_1_9"/>
<evidence type="ECO:0000313" key="6">
    <source>
        <dbReference type="EMBL" id="ADI02668.1"/>
    </source>
</evidence>
<dbReference type="GO" id="GO:0043138">
    <property type="term" value="F:3'-5' DNA helicase activity"/>
    <property type="evidence" value="ECO:0007669"/>
    <property type="project" value="TreeGrafter"/>
</dbReference>
<name>D7CPN3_SYNLT</name>
<dbReference type="OrthoDB" id="2077914at2"/>
<evidence type="ECO:0000313" key="7">
    <source>
        <dbReference type="Proteomes" id="UP000000378"/>
    </source>
</evidence>
<keyword evidence="6" id="KW-0378">Hydrolase</keyword>
<dbReference type="EMBL" id="CP002048">
    <property type="protein sequence ID" value="ADI02668.1"/>
    <property type="molecule type" value="Genomic_DNA"/>
</dbReference>
<evidence type="ECO:0000259" key="4">
    <source>
        <dbReference type="PROSITE" id="PS51192"/>
    </source>
</evidence>
<dbReference type="PROSITE" id="PS51194">
    <property type="entry name" value="HELICASE_CTER"/>
    <property type="match status" value="1"/>
</dbReference>
<dbReference type="GO" id="GO:0006302">
    <property type="term" value="P:double-strand break repair"/>
    <property type="evidence" value="ECO:0007669"/>
    <property type="project" value="TreeGrafter"/>
</dbReference>
<dbReference type="KEGG" id="slp:Slip_1915"/>
<dbReference type="PANTHER" id="PTHR30580:SF1">
    <property type="entry name" value="COMF OPERON PROTEIN 1"/>
    <property type="match status" value="1"/>
</dbReference>
<dbReference type="InterPro" id="IPR027417">
    <property type="entry name" value="P-loop_NTPase"/>
</dbReference>
<keyword evidence="7" id="KW-1185">Reference proteome</keyword>
<reference evidence="7" key="1">
    <citation type="journal article" date="2010" name="Stand. Genomic Sci.">
        <title>Complete genome sequence of Syntrophothermus lipocalidus type strain (TGB-C1T).</title>
        <authorList>
            <consortium name="US DOE Joint Genome Institute (JGI-PGF)"/>
            <person name="Djao O."/>
            <person name="Zhang X."/>
            <person name="Lucas S."/>
            <person name="Lapidus A."/>
            <person name="Glavina Del Rio T."/>
            <person name="Nolan M."/>
            <person name="Tice H."/>
            <person name="Cheng J."/>
            <person name="Han C."/>
            <person name="Tapia R."/>
            <person name="Goodwin L."/>
            <person name="Pitluck S."/>
            <person name="Liolios K."/>
            <person name="Ivanova N."/>
            <person name="Mavromatis K."/>
            <person name="Mikhailova N."/>
            <person name="Ovchinnikova G."/>
            <person name="Pati A."/>
            <person name="Brambilla E."/>
            <person name="Chen A."/>
            <person name="Palaniappan K."/>
            <person name="Land M."/>
            <person name="Hauser L."/>
            <person name="Chang Y."/>
            <person name="Jeffries C."/>
            <person name="Rohde M."/>
            <person name="Sikorski J."/>
            <person name="Spring S."/>
            <person name="Goker M."/>
            <person name="Detter J."/>
            <person name="Woyke T."/>
            <person name="Bristow J."/>
            <person name="Eisen J."/>
            <person name="Markowitz V."/>
            <person name="Hugenholtz P."/>
            <person name="Kyrpides N."/>
            <person name="Klenk H."/>
        </authorList>
    </citation>
    <scope>NUCLEOTIDE SEQUENCE [LARGE SCALE GENOMIC DNA]</scope>
    <source>
        <strain evidence="7">DSM 12680 / TGB-C1</strain>
    </source>
</reference>
<keyword evidence="2" id="KW-0067">ATP-binding</keyword>
<dbReference type="PANTHER" id="PTHR30580">
    <property type="entry name" value="PRIMOSOMAL PROTEIN N"/>
    <property type="match status" value="1"/>
</dbReference>
<dbReference type="SUPFAM" id="SSF52540">
    <property type="entry name" value="P-loop containing nucleoside triphosphate hydrolases"/>
    <property type="match status" value="1"/>
</dbReference>
<dbReference type="PROSITE" id="PS51192">
    <property type="entry name" value="HELICASE_ATP_BIND_1"/>
    <property type="match status" value="1"/>
</dbReference>
<evidence type="ECO:0000256" key="1">
    <source>
        <dbReference type="ARBA" id="ARBA00022741"/>
    </source>
</evidence>
<dbReference type="AlphaFoldDB" id="D7CPN3"/>
<dbReference type="GO" id="GO:0003677">
    <property type="term" value="F:DNA binding"/>
    <property type="evidence" value="ECO:0007669"/>
    <property type="project" value="UniProtKB-KW"/>
</dbReference>
<protein>
    <submittedName>
        <fullName evidence="6">Superfamily II DNA/RNA helicase required for DNA uptake (Late competence protein)</fullName>
    </submittedName>
</protein>
<dbReference type="RefSeq" id="WP_013176070.1">
    <property type="nucleotide sequence ID" value="NC_014220.1"/>
</dbReference>
<dbReference type="GO" id="GO:0005524">
    <property type="term" value="F:ATP binding"/>
    <property type="evidence" value="ECO:0007669"/>
    <property type="project" value="UniProtKB-KW"/>
</dbReference>
<dbReference type="GO" id="GO:0006310">
    <property type="term" value="P:DNA recombination"/>
    <property type="evidence" value="ECO:0007669"/>
    <property type="project" value="TreeGrafter"/>
</dbReference>
<gene>
    <name evidence="6" type="ordered locus">Slip_1915</name>
</gene>
<dbReference type="GO" id="GO:0006270">
    <property type="term" value="P:DNA replication initiation"/>
    <property type="evidence" value="ECO:0007669"/>
    <property type="project" value="TreeGrafter"/>
</dbReference>
<sequence length="619" mass="70198">MPCRRYVIYVAWNDKKYKLGMSANPQIDLSFLNRNEGYDHIAYISSPLPLAVSDYVLSTISKPQERIGKDYSSGLKLPLVSSPARSVKRIIDAKFKQVKKELEQLKEECFLEKPLHFSSKSISIDYFSLHRYEDALEDILAGRIYYRREIERRLKERGIELDNLDVLLHLSTLRGQVQQVPSIKIAEPDRMVCNRCGHHERIKKAYCNVGKRECYFCEGCLMLGESKPCEALYAAPARPRMQENYVKSVRLNLDIAFSLPQYEAFEALARFVRKDSLSEAMVWAASGAARPEVAYGAIREILKRGGRVLFGIPRKEIMEEMNYRLTQAFPGVTVAGVRGKVTKAVKDPDIVLASAYHALKYYRNFDLVILDEAEAFPFRACDMLVNALRRARKTDGKYVYITSTPDSAMYARAQRGEVKVIMIPLRVHGIPLPVPKMIVEKDIQGERKIPDSLFGLVRETIEEDLAQLLVVVPDQGTSARIGAFLREKFMEMAYGDADRLLMSTGCQDEEQQRKVNSWVRGEFPILVTTNLTRRGDVAPNTNVIVVYADNPTFDEGALLQLAGRVGWSDSYPTGKVWFIASRMTRPIEGAIRKINLLNEEAEKKGLLETGAVKRSDLKS</sequence>
<keyword evidence="1" id="KW-0547">Nucleotide-binding</keyword>
<organism evidence="6 7">
    <name type="scientific">Syntrophothermus lipocalidus (strain DSM 12680 / TGB-C1)</name>
    <dbReference type="NCBI Taxonomy" id="643648"/>
    <lineage>
        <taxon>Bacteria</taxon>
        <taxon>Bacillati</taxon>
        <taxon>Bacillota</taxon>
        <taxon>Clostridia</taxon>
        <taxon>Eubacteriales</taxon>
        <taxon>Syntrophomonadaceae</taxon>
        <taxon>Syntrophothermus</taxon>
    </lineage>
</organism>
<feature type="domain" description="Helicase ATP-binding" evidence="4">
    <location>
        <begin position="271"/>
        <end position="423"/>
    </location>
</feature>
<dbReference type="eggNOG" id="COG4098">
    <property type="taxonomic scope" value="Bacteria"/>
</dbReference>
<dbReference type="Proteomes" id="UP000000378">
    <property type="component" value="Chromosome"/>
</dbReference>
<accession>D7CPN3</accession>
<feature type="domain" description="Helicase C-terminal" evidence="5">
    <location>
        <begin position="460"/>
        <end position="618"/>
    </location>
</feature>
<keyword evidence="3" id="KW-0238">DNA-binding</keyword>
<dbReference type="STRING" id="643648.Slip_1915"/>
<keyword evidence="6" id="KW-0347">Helicase</keyword>
<evidence type="ECO:0000256" key="3">
    <source>
        <dbReference type="ARBA" id="ARBA00023125"/>
    </source>
</evidence>
<dbReference type="InterPro" id="IPR001650">
    <property type="entry name" value="Helicase_C-like"/>
</dbReference>
<dbReference type="InterPro" id="IPR014001">
    <property type="entry name" value="Helicase_ATP-bd"/>
</dbReference>
<reference evidence="6 7" key="2">
    <citation type="journal article" date="2010" name="Stand. Genomic Sci.">
        <title>Complete genome sequence of Syntrophothermus lipocalidus type strain (TGB-C1).</title>
        <authorList>
            <person name="Djao O.D."/>
            <person name="Zhang X."/>
            <person name="Lucas S."/>
            <person name="Lapidus A."/>
            <person name="Del Rio T.G."/>
            <person name="Nolan M."/>
            <person name="Tice H."/>
            <person name="Cheng J.F."/>
            <person name="Han C."/>
            <person name="Tapia R."/>
            <person name="Goodwin L."/>
            <person name="Pitluck S."/>
            <person name="Liolios K."/>
            <person name="Ivanova N."/>
            <person name="Mavromatis K."/>
            <person name="Mikhailova N."/>
            <person name="Ovchinnikova G."/>
            <person name="Pati A."/>
            <person name="Brambilla E."/>
            <person name="Chen A."/>
            <person name="Palaniappan K."/>
            <person name="Land M."/>
            <person name="Hauser L."/>
            <person name="Chang Y.J."/>
            <person name="Jeffries C.D."/>
            <person name="Rohde M."/>
            <person name="Sikorski J."/>
            <person name="Spring S."/>
            <person name="Goker M."/>
            <person name="Detter J.C."/>
            <person name="Woyke T."/>
            <person name="Bristow J."/>
            <person name="Eisen J.A."/>
            <person name="Markowitz V."/>
            <person name="Hugenholtz P."/>
            <person name="Kyrpides N.C."/>
            <person name="Klenk H.P."/>
        </authorList>
    </citation>
    <scope>NUCLEOTIDE SEQUENCE [LARGE SCALE GENOMIC DNA]</scope>
    <source>
        <strain evidence="7">DSM 12680 / TGB-C1</strain>
    </source>
</reference>
<evidence type="ECO:0000259" key="5">
    <source>
        <dbReference type="PROSITE" id="PS51194"/>
    </source>
</evidence>